<proteinExistence type="predicted"/>
<comment type="caution">
    <text evidence="1">The sequence shown here is derived from an EMBL/GenBank/DDBJ whole genome shotgun (WGS) entry which is preliminary data.</text>
</comment>
<organism evidence="1 2">
    <name type="scientific">Chelatococcus sambhunathii</name>
    <dbReference type="NCBI Taxonomy" id="363953"/>
    <lineage>
        <taxon>Bacteria</taxon>
        <taxon>Pseudomonadati</taxon>
        <taxon>Pseudomonadota</taxon>
        <taxon>Alphaproteobacteria</taxon>
        <taxon>Hyphomicrobiales</taxon>
        <taxon>Chelatococcaceae</taxon>
        <taxon>Chelatococcus</taxon>
    </lineage>
</organism>
<accession>A0ABU1DEJ0</accession>
<dbReference type="Proteomes" id="UP001181622">
    <property type="component" value="Unassembled WGS sequence"/>
</dbReference>
<reference evidence="1" key="1">
    <citation type="submission" date="2020-10" db="EMBL/GenBank/DDBJ databases">
        <authorList>
            <person name="Abbas A."/>
            <person name="Razzaq R."/>
            <person name="Waqas M."/>
            <person name="Abbas N."/>
            <person name="Nielsen T.K."/>
            <person name="Hansen L.H."/>
            <person name="Hussain S."/>
            <person name="Shahid M."/>
        </authorList>
    </citation>
    <scope>NUCLEOTIDE SEQUENCE</scope>
    <source>
        <strain evidence="1">S14</strain>
    </source>
</reference>
<dbReference type="EMBL" id="JADBEO010000012">
    <property type="protein sequence ID" value="MDR4306502.1"/>
    <property type="molecule type" value="Genomic_DNA"/>
</dbReference>
<gene>
    <name evidence="1" type="ORF">IHQ68_07720</name>
</gene>
<evidence type="ECO:0000313" key="2">
    <source>
        <dbReference type="Proteomes" id="UP001181622"/>
    </source>
</evidence>
<dbReference type="RefSeq" id="WP_309390438.1">
    <property type="nucleotide sequence ID" value="NZ_JADBEO010000012.1"/>
</dbReference>
<protein>
    <submittedName>
        <fullName evidence="1">Uncharacterized protein</fullName>
    </submittedName>
</protein>
<keyword evidence="2" id="KW-1185">Reference proteome</keyword>
<name>A0ABU1DEJ0_9HYPH</name>
<evidence type="ECO:0000313" key="1">
    <source>
        <dbReference type="EMBL" id="MDR4306502.1"/>
    </source>
</evidence>
<sequence length="71" mass="7983">MDLVLLVCLISSPNSCREERVLVSYEMTDSRACMMGAVPIIAEWTGDHPDYQVSRWKCDGSGASRLTRNFN</sequence>